<evidence type="ECO:0000313" key="2">
    <source>
        <dbReference type="Proteomes" id="UP000824533"/>
    </source>
</evidence>
<reference evidence="1 2" key="1">
    <citation type="journal article" date="2021" name="Front. Genet.">
        <title>Chromosome-Level Genome Assembly Reveals Significant Gene Expansion in the Toll and IMD Signaling Pathways of Dendrolimus kikuchii.</title>
        <authorList>
            <person name="Zhou J."/>
            <person name="Wu P."/>
            <person name="Xiong Z."/>
            <person name="Liu N."/>
            <person name="Zhao N."/>
            <person name="Ji M."/>
            <person name="Qiu Y."/>
            <person name="Yang B."/>
        </authorList>
    </citation>
    <scope>NUCLEOTIDE SEQUENCE [LARGE SCALE GENOMIC DNA]</scope>
    <source>
        <strain evidence="1">Ann1</strain>
    </source>
</reference>
<protein>
    <submittedName>
        <fullName evidence="1">Uncharacterized protein</fullName>
    </submittedName>
</protein>
<gene>
    <name evidence="1" type="ORF">K1T71_004391</name>
</gene>
<dbReference type="Proteomes" id="UP000824533">
    <property type="component" value="Linkage Group LG07"/>
</dbReference>
<comment type="caution">
    <text evidence="1">The sequence shown here is derived from an EMBL/GenBank/DDBJ whole genome shotgun (WGS) entry which is preliminary data.</text>
</comment>
<evidence type="ECO:0000313" key="1">
    <source>
        <dbReference type="EMBL" id="KAJ0179800.1"/>
    </source>
</evidence>
<proteinExistence type="predicted"/>
<keyword evidence="2" id="KW-1185">Reference proteome</keyword>
<sequence length="520" mass="59432">MNKERRQLLMQLSRTGKQVTIMETEDLIKLTKLSDNEDEIINDIMDDLGIEILNKNKFQADQIMPIPSTSTPTLTHPRSQSEVIHPDGTDYDNIERMSITPTPSVYNSFASSPSSPAHDLLEPNQTHQSVNSGNNAITSVVNCQSPIITTTDASYAVEASSECYTPPIINGRKRRQFSIDRSKRKRLRNKDKRIDTKRKLLLNSGKQHLSRNGKMQLAKCIKPPCDVCKFKCCSKISISSSKKKYFRSILGVTYTLPVGLDKSSPRSVKVCKAMFKITLSISNQCILSLDKYDKNTGNCSKDLRGHHDSKNKINTAAPVESHYIRKDSNKLYLSRDLNFSIMFKLYQAWTEENNVSERVLTVRQYLDIVNRDMNICFFIPKQDQCDFNQHMKNKDVARFLKKQDKIQATGHPDTVTSATFDFQKFLSTPHGETSYYKRKLSIFNFTVFEMALKKGICYMWPETTTKRGSNEVASCLLQFIEISARKGIKDVCLWSDNCGAQNRNRARVFYVRVRCVEVPN</sequence>
<accession>A0ACC1D7I9</accession>
<dbReference type="EMBL" id="CM034393">
    <property type="protein sequence ID" value="KAJ0179800.1"/>
    <property type="molecule type" value="Genomic_DNA"/>
</dbReference>
<organism evidence="1 2">
    <name type="scientific">Dendrolimus kikuchii</name>
    <dbReference type="NCBI Taxonomy" id="765133"/>
    <lineage>
        <taxon>Eukaryota</taxon>
        <taxon>Metazoa</taxon>
        <taxon>Ecdysozoa</taxon>
        <taxon>Arthropoda</taxon>
        <taxon>Hexapoda</taxon>
        <taxon>Insecta</taxon>
        <taxon>Pterygota</taxon>
        <taxon>Neoptera</taxon>
        <taxon>Endopterygota</taxon>
        <taxon>Lepidoptera</taxon>
        <taxon>Glossata</taxon>
        <taxon>Ditrysia</taxon>
        <taxon>Bombycoidea</taxon>
        <taxon>Lasiocampidae</taxon>
        <taxon>Dendrolimus</taxon>
    </lineage>
</organism>
<name>A0ACC1D7I9_9NEOP</name>